<evidence type="ECO:0000313" key="1">
    <source>
        <dbReference type="EMBL" id="CEK61935.1"/>
    </source>
</evidence>
<name>A0A0B6Z2Q4_9EUPU</name>
<reference evidence="1" key="1">
    <citation type="submission" date="2014-12" db="EMBL/GenBank/DDBJ databases">
        <title>Insight into the proteome of Arion vulgaris.</title>
        <authorList>
            <person name="Aradska J."/>
            <person name="Bulat T."/>
            <person name="Smidak R."/>
            <person name="Sarate P."/>
            <person name="Gangsoo J."/>
            <person name="Sialana F."/>
            <person name="Bilban M."/>
            <person name="Lubec G."/>
        </authorList>
    </citation>
    <scope>NUCLEOTIDE SEQUENCE</scope>
    <source>
        <tissue evidence="1">Skin</tissue>
    </source>
</reference>
<protein>
    <submittedName>
        <fullName evidence="1">Uncharacterized protein</fullName>
    </submittedName>
</protein>
<gene>
    <name evidence="1" type="primary">ORF43716</name>
</gene>
<feature type="non-terminal residue" evidence="1">
    <location>
        <position position="166"/>
    </location>
</feature>
<sequence>MEQDMTETYQMHHGNSNSDELDIAVQTFEKMEWKMTENAEVEPSGLLCSDVGDRFIMKDDMLTCSQSCPTFCLQVDVQQKTSLYPHMQHDDDDVLSEKLLEHKKIVTTETSYKRRDQSVTTATATKTNNINQMNLQIIETNQPVYGVDMQQVGDGCMTLDDSCAVS</sequence>
<dbReference type="AlphaFoldDB" id="A0A0B6Z2Q4"/>
<dbReference type="EMBL" id="HACG01015070">
    <property type="protein sequence ID" value="CEK61935.1"/>
    <property type="molecule type" value="Transcribed_RNA"/>
</dbReference>
<proteinExistence type="predicted"/>
<accession>A0A0B6Z2Q4</accession>
<organism evidence="1">
    <name type="scientific">Arion vulgaris</name>
    <dbReference type="NCBI Taxonomy" id="1028688"/>
    <lineage>
        <taxon>Eukaryota</taxon>
        <taxon>Metazoa</taxon>
        <taxon>Spiralia</taxon>
        <taxon>Lophotrochozoa</taxon>
        <taxon>Mollusca</taxon>
        <taxon>Gastropoda</taxon>
        <taxon>Heterobranchia</taxon>
        <taxon>Euthyneura</taxon>
        <taxon>Panpulmonata</taxon>
        <taxon>Eupulmonata</taxon>
        <taxon>Stylommatophora</taxon>
        <taxon>Helicina</taxon>
        <taxon>Arionoidea</taxon>
        <taxon>Arionidae</taxon>
        <taxon>Arion</taxon>
    </lineage>
</organism>